<evidence type="ECO:0000313" key="1">
    <source>
        <dbReference type="EMBL" id="BBH20147.1"/>
    </source>
</evidence>
<dbReference type="KEGG" id="pbk:Back11_14920"/>
<dbReference type="Proteomes" id="UP000275368">
    <property type="component" value="Chromosome"/>
</dbReference>
<accession>A0A3G9IMH7</accession>
<dbReference type="EMBL" id="AP019308">
    <property type="protein sequence ID" value="BBH20147.1"/>
    <property type="molecule type" value="Genomic_DNA"/>
</dbReference>
<reference evidence="1 2" key="1">
    <citation type="submission" date="2018-11" db="EMBL/GenBank/DDBJ databases">
        <title>Complete genome sequence of Paenibacillus baekrokdamisoli strain KCTC 33723.</title>
        <authorList>
            <person name="Kang S.W."/>
            <person name="Lee K.C."/>
            <person name="Kim K.K."/>
            <person name="Kim J.S."/>
            <person name="Kim D.S."/>
            <person name="Ko S.H."/>
            <person name="Yang S.H."/>
            <person name="Lee J.S."/>
        </authorList>
    </citation>
    <scope>NUCLEOTIDE SEQUENCE [LARGE SCALE GENOMIC DNA]</scope>
    <source>
        <strain evidence="1 2">KCTC 33723</strain>
    </source>
</reference>
<proteinExistence type="predicted"/>
<sequence>MAEAYYLSDRTDKTAGRTKYLTYSERVATWFIGNNNALADMYDAKSGTGVYKAQGTVFDVITINGGIPVRNNDAEGESSAEGLWAMIQIKKAIAQYGLTPSFSFDY</sequence>
<name>A0A3G9IMH7_9BACL</name>
<dbReference type="RefSeq" id="WP_125654989.1">
    <property type="nucleotide sequence ID" value="NZ_AP019308.1"/>
</dbReference>
<dbReference type="OrthoDB" id="9795873at2"/>
<organism evidence="1 2">
    <name type="scientific">Paenibacillus baekrokdamisoli</name>
    <dbReference type="NCBI Taxonomy" id="1712516"/>
    <lineage>
        <taxon>Bacteria</taxon>
        <taxon>Bacillati</taxon>
        <taxon>Bacillota</taxon>
        <taxon>Bacilli</taxon>
        <taxon>Bacillales</taxon>
        <taxon>Paenibacillaceae</taxon>
        <taxon>Paenibacillus</taxon>
    </lineage>
</organism>
<dbReference type="AlphaFoldDB" id="A0A3G9IMH7"/>
<evidence type="ECO:0000313" key="2">
    <source>
        <dbReference type="Proteomes" id="UP000275368"/>
    </source>
</evidence>
<protein>
    <submittedName>
        <fullName evidence="1">Uncharacterized protein</fullName>
    </submittedName>
</protein>
<gene>
    <name evidence="1" type="ORF">Back11_14920</name>
</gene>
<keyword evidence="2" id="KW-1185">Reference proteome</keyword>